<evidence type="ECO:0000313" key="2">
    <source>
        <dbReference type="Proteomes" id="UP001150924"/>
    </source>
</evidence>
<name>A0A9X3EX69_9BACT</name>
<proteinExistence type="predicted"/>
<dbReference type="RefSeq" id="WP_267774159.1">
    <property type="nucleotide sequence ID" value="NZ_JAPNKE010000002.1"/>
</dbReference>
<protein>
    <submittedName>
        <fullName evidence="1">Uncharacterized protein</fullName>
    </submittedName>
</protein>
<dbReference type="Proteomes" id="UP001150924">
    <property type="component" value="Unassembled WGS sequence"/>
</dbReference>
<gene>
    <name evidence="1" type="ORF">OV079_36520</name>
</gene>
<keyword evidence="2" id="KW-1185">Reference proteome</keyword>
<reference evidence="1" key="1">
    <citation type="submission" date="2022-11" db="EMBL/GenBank/DDBJ databases">
        <title>Minimal conservation of predation-associated metabolite biosynthetic gene clusters underscores biosynthetic potential of Myxococcota including descriptions for ten novel species: Archangium lansinium sp. nov., Myxococcus landrumus sp. nov., Nannocystis bai.</title>
        <authorList>
            <person name="Ahearne A."/>
            <person name="Stevens C."/>
            <person name="Phillips K."/>
        </authorList>
    </citation>
    <scope>NUCLEOTIDE SEQUENCE</scope>
    <source>
        <strain evidence="1">Na p29</strain>
    </source>
</reference>
<organism evidence="1 2">
    <name type="scientific">Nannocystis pusilla</name>
    <dbReference type="NCBI Taxonomy" id="889268"/>
    <lineage>
        <taxon>Bacteria</taxon>
        <taxon>Pseudomonadati</taxon>
        <taxon>Myxococcota</taxon>
        <taxon>Polyangia</taxon>
        <taxon>Nannocystales</taxon>
        <taxon>Nannocystaceae</taxon>
        <taxon>Nannocystis</taxon>
    </lineage>
</organism>
<dbReference type="AlphaFoldDB" id="A0A9X3EX69"/>
<sequence>MDQLDAAGDGGAGGAEVVAAGPGERLGVEVDADRPALGAALGPLGGQQRGAAEVLLEHLGLDAAHLVVDALDEFDVVDGGVDCLLIEGEAVGLFGEGLLAGGGAAGHEALRSAGS</sequence>
<accession>A0A9X3EX69</accession>
<dbReference type="EMBL" id="JAPNKE010000002">
    <property type="protein sequence ID" value="MCY1010980.1"/>
    <property type="molecule type" value="Genomic_DNA"/>
</dbReference>
<comment type="caution">
    <text evidence="1">The sequence shown here is derived from an EMBL/GenBank/DDBJ whole genome shotgun (WGS) entry which is preliminary data.</text>
</comment>
<evidence type="ECO:0000313" key="1">
    <source>
        <dbReference type="EMBL" id="MCY1010980.1"/>
    </source>
</evidence>